<protein>
    <recommendedName>
        <fullName evidence="1">DUF5648 domain-containing protein</fullName>
    </recommendedName>
</protein>
<sequence length="139" mass="15703">MKYQTMYRLYNKNTGEHFYTGSAFERDSLIKGGWNNEETGWTATTSGTAVYRVYNPNAKGGDHYYMASRYEADSLVKGGWKWDNGGKSVFYSGGKIPVYVAYNPNETASGSHNYTSSSFEQQSLLKAGWKFGKIQFYGK</sequence>
<evidence type="ECO:0000313" key="3">
    <source>
        <dbReference type="Proteomes" id="UP001152598"/>
    </source>
</evidence>
<dbReference type="EMBL" id="JAOWLV010000015">
    <property type="protein sequence ID" value="MDG4977597.1"/>
    <property type="molecule type" value="Genomic_DNA"/>
</dbReference>
<proteinExistence type="predicted"/>
<reference evidence="2" key="2">
    <citation type="journal article" date="2023" name="Food Microbiol.">
        <title>Evaluation of the fermentation potential of lactic acid bacteria isolated from herbs, fruits and vegetables as starter cultures in nut-based milk alternatives.</title>
        <authorList>
            <person name="Huang W."/>
            <person name="Dong A."/>
            <person name="Pham H.T."/>
            <person name="Zhou C."/>
            <person name="Huo Z."/>
            <person name="Watjen A.P."/>
            <person name="Prakash S."/>
            <person name="Bang-Berthelsen C.H."/>
            <person name="Turner M.S."/>
        </authorList>
    </citation>
    <scope>NUCLEOTIDE SEQUENCE</scope>
    <source>
        <strain evidence="2">54</strain>
    </source>
</reference>
<dbReference type="Proteomes" id="UP001152598">
    <property type="component" value="Unassembled WGS sequence"/>
</dbReference>
<name>A0AAP4DV60_9LACT</name>
<organism evidence="2 3">
    <name type="scientific">Lactococcus lactis</name>
    <dbReference type="NCBI Taxonomy" id="1358"/>
    <lineage>
        <taxon>Bacteria</taxon>
        <taxon>Bacillati</taxon>
        <taxon>Bacillota</taxon>
        <taxon>Bacilli</taxon>
        <taxon>Lactobacillales</taxon>
        <taxon>Streptococcaceae</taxon>
        <taxon>Lactococcus</taxon>
    </lineage>
</organism>
<comment type="caution">
    <text evidence="2">The sequence shown here is derived from an EMBL/GenBank/DDBJ whole genome shotgun (WGS) entry which is preliminary data.</text>
</comment>
<reference evidence="2" key="1">
    <citation type="submission" date="2022-10" db="EMBL/GenBank/DDBJ databases">
        <authorList>
            <person name="Turner M.S."/>
            <person name="Huang W."/>
        </authorList>
    </citation>
    <scope>NUCLEOTIDE SEQUENCE</scope>
    <source>
        <strain evidence="2">54</strain>
    </source>
</reference>
<evidence type="ECO:0000313" key="2">
    <source>
        <dbReference type="EMBL" id="MDG4977597.1"/>
    </source>
</evidence>
<dbReference type="InterPro" id="IPR043708">
    <property type="entry name" value="DUF5648"/>
</dbReference>
<evidence type="ECO:0000259" key="1">
    <source>
        <dbReference type="Pfam" id="PF18885"/>
    </source>
</evidence>
<gene>
    <name evidence="2" type="ORF">OGZ50_12730</name>
</gene>
<dbReference type="AlphaFoldDB" id="A0AAP4DV60"/>
<accession>A0AAP4DV60</accession>
<dbReference type="RefSeq" id="WP_278228564.1">
    <property type="nucleotide sequence ID" value="NZ_JAOWLV010000015.1"/>
</dbReference>
<feature type="domain" description="DUF5648" evidence="1">
    <location>
        <begin position="5"/>
        <end position="138"/>
    </location>
</feature>
<dbReference type="Pfam" id="PF18885">
    <property type="entry name" value="DUF5648"/>
    <property type="match status" value="1"/>
</dbReference>